<sequence>MSCSLFFSCSSSLRYAGAPWTCVLCSLFFSCFFIPEIRWGPVDICPIFMGYWVFMPMTVLQTPQSYVLCSLNTTYIKQNSQYYYGGCIMSDKVVFVKESGNRNRGENVFEINQTRVRMKEKQKGTLSITFESPDKGDIDAAMAFFESMTDMEPLTMDIADTGEIRAYFKGTAPFSQMEEEGMTVYTYGVTIQELQE</sequence>
<evidence type="ECO:0000313" key="1">
    <source>
        <dbReference type="EMBL" id="AAB85203.1"/>
    </source>
</evidence>
<dbReference type="InParanoid" id="O26794"/>
<proteinExistence type="predicted"/>
<dbReference type="HOGENOM" id="CLU_1387612_0_0_2"/>
<dbReference type="Proteomes" id="UP000005223">
    <property type="component" value="Chromosome"/>
</dbReference>
<dbReference type="PIR" id="A69193">
    <property type="entry name" value="A69193"/>
</dbReference>
<accession>O26794</accession>
<dbReference type="EMBL" id="AE000666">
    <property type="protein sequence ID" value="AAB85203.1"/>
    <property type="molecule type" value="Genomic_DNA"/>
</dbReference>
<evidence type="ECO:0000313" key="2">
    <source>
        <dbReference type="Proteomes" id="UP000005223"/>
    </source>
</evidence>
<gene>
    <name evidence="1" type="ordered locus">MTH_698</name>
</gene>
<dbReference type="PaxDb" id="187420-MTH_698"/>
<reference evidence="1 2" key="1">
    <citation type="journal article" date="1997" name="J. Bacteriol.">
        <title>Complete genome sequence of Methanobacterium thermoautotrophicum deltaH: functional analysis and comparative genomics.</title>
        <authorList>
            <person name="Smith D.R."/>
            <person name="Doucette-Stamm L.A."/>
            <person name="Deloughery C."/>
            <person name="Lee H.-M."/>
            <person name="Dubois J."/>
            <person name="Aldredge T."/>
            <person name="Bashirzadeh R."/>
            <person name="Blakely D."/>
            <person name="Cook R."/>
            <person name="Gilbert K."/>
            <person name="Harrison D."/>
            <person name="Hoang L."/>
            <person name="Keagle P."/>
            <person name="Lumm W."/>
            <person name="Pothier B."/>
            <person name="Qiu D."/>
            <person name="Spadafora R."/>
            <person name="Vicare R."/>
            <person name="Wang Y."/>
            <person name="Wierzbowski J."/>
            <person name="Gibson R."/>
            <person name="Jiwani N."/>
            <person name="Caruso A."/>
            <person name="Bush D."/>
            <person name="Safer H."/>
            <person name="Patwell D."/>
            <person name="Prabhakar S."/>
            <person name="McDougall S."/>
            <person name="Shimer G."/>
            <person name="Goyal A."/>
            <person name="Pietrovski S."/>
            <person name="Church G.M."/>
            <person name="Daniels C.J."/>
            <person name="Mao J.-i."/>
            <person name="Rice P."/>
            <person name="Nolling J."/>
            <person name="Reeve J.N."/>
        </authorList>
    </citation>
    <scope>NUCLEOTIDE SEQUENCE [LARGE SCALE GENOMIC DNA]</scope>
    <source>
        <strain evidence="2">ATCC 29096 / DSM 1053 / JCM 10044 / NBRC 100330 / Delta H</strain>
    </source>
</reference>
<dbReference type="AlphaFoldDB" id="O26794"/>
<keyword evidence="2" id="KW-1185">Reference proteome</keyword>
<name>O26794_METTH</name>
<protein>
    <submittedName>
        <fullName evidence="1">Uncharacterized protein</fullName>
    </submittedName>
</protein>
<dbReference type="KEGG" id="mth:MTH_698"/>
<organism evidence="1 2">
    <name type="scientific">Methanothermobacter thermautotrophicus (strain ATCC 29096 / DSM 1053 / JCM 10044 / NBRC 100330 / Delta H)</name>
    <name type="common">Methanobacterium thermoautotrophicum</name>
    <dbReference type="NCBI Taxonomy" id="187420"/>
    <lineage>
        <taxon>Archaea</taxon>
        <taxon>Methanobacteriati</taxon>
        <taxon>Methanobacteriota</taxon>
        <taxon>Methanomada group</taxon>
        <taxon>Methanobacteria</taxon>
        <taxon>Methanobacteriales</taxon>
        <taxon>Methanobacteriaceae</taxon>
        <taxon>Methanothermobacter</taxon>
    </lineage>
</organism>
<dbReference type="EnsemblBacteria" id="AAB85203">
    <property type="protein sequence ID" value="AAB85203"/>
    <property type="gene ID" value="MTH_698"/>
</dbReference>